<reference evidence="2" key="2">
    <citation type="submission" date="2017-12" db="EMBL/GenBank/DDBJ databases">
        <authorList>
            <person name="Hurst M.R.H."/>
        </authorList>
    </citation>
    <scope>NUCLEOTIDE SEQUENCE [LARGE SCALE GENOMIC DNA]</scope>
    <source>
        <strain evidence="2">ZYSR67-Z</strain>
    </source>
</reference>
<dbReference type="AlphaFoldDB" id="A0A2I0CUV7"/>
<reference evidence="1" key="1">
    <citation type="journal article" date="2014" name="Int. J. Syst. Evol. Microbiol.">
        <title>Complete genome of a new Firmicutes species belonging to the dominant human colonic microbiota ('Ruminococcus bicirculans') reveals two chromosomes and a selective capacity to utilize plant glucans.</title>
        <authorList>
            <consortium name="NISC Comparative Sequencing Program"/>
            <person name="Wegmann U."/>
            <person name="Louis P."/>
            <person name="Goesmann A."/>
            <person name="Henrissat B."/>
            <person name="Duncan S.H."/>
            <person name="Flint H.J."/>
        </authorList>
    </citation>
    <scope>NUCLEOTIDE SEQUENCE</scope>
    <source>
        <strain evidence="1">CCM 8778</strain>
    </source>
</reference>
<evidence type="ECO:0000313" key="2">
    <source>
        <dbReference type="EMBL" id="PKF73362.1"/>
    </source>
</evidence>
<reference evidence="3" key="3">
    <citation type="submission" date="2017-12" db="EMBL/GenBank/DDBJ databases">
        <authorList>
            <person name="Yu X.-Y."/>
        </authorList>
    </citation>
    <scope>NUCLEOTIDE SEQUENCE [LARGE SCALE GENOMIC DNA]</scope>
    <source>
        <strain evidence="3">ZYSR67-Z</strain>
    </source>
</reference>
<dbReference type="EMBL" id="PIYS01000001">
    <property type="protein sequence ID" value="PKF73362.1"/>
    <property type="molecule type" value="Genomic_DNA"/>
</dbReference>
<dbReference type="RefSeq" id="WP_093986729.1">
    <property type="nucleotide sequence ID" value="NZ_BMDE01000001.1"/>
</dbReference>
<proteinExistence type="predicted"/>
<evidence type="ECO:0000313" key="1">
    <source>
        <dbReference type="EMBL" id="GGH88686.1"/>
    </source>
</evidence>
<gene>
    <name evidence="2" type="ORF">CW360_00320</name>
    <name evidence="1" type="ORF">GCM10007363_01990</name>
</gene>
<evidence type="ECO:0000313" key="3">
    <source>
        <dbReference type="Proteomes" id="UP000242861"/>
    </source>
</evidence>
<dbReference type="EMBL" id="BMDE01000001">
    <property type="protein sequence ID" value="GGH88686.1"/>
    <property type="molecule type" value="Genomic_DNA"/>
</dbReference>
<protein>
    <submittedName>
        <fullName evidence="2">Uncharacterized protein</fullName>
    </submittedName>
</protein>
<reference evidence="1" key="5">
    <citation type="submission" date="2024-05" db="EMBL/GenBank/DDBJ databases">
        <authorList>
            <person name="Sun Q."/>
            <person name="Sedlacek I."/>
        </authorList>
    </citation>
    <scope>NUCLEOTIDE SEQUENCE</scope>
    <source>
        <strain evidence="1">CCM 8778</strain>
    </source>
</reference>
<sequence length="69" mass="7088">MSKADPAAEQAASLAALQRGAAGMPATLGEGCTRRFDPEQLSEAHGTEFPGAACAWQAWLAAQADTQKA</sequence>
<dbReference type="Proteomes" id="UP000242861">
    <property type="component" value="Unassembled WGS sequence"/>
</dbReference>
<keyword evidence="4" id="KW-1185">Reference proteome</keyword>
<evidence type="ECO:0000313" key="4">
    <source>
        <dbReference type="Proteomes" id="UP000655550"/>
    </source>
</evidence>
<dbReference type="Proteomes" id="UP000655550">
    <property type="component" value="Unassembled WGS sequence"/>
</dbReference>
<organism evidence="2 3">
    <name type="scientific">Pseudomonas fluvialis</name>
    <dbReference type="NCBI Taxonomy" id="1793966"/>
    <lineage>
        <taxon>Bacteria</taxon>
        <taxon>Pseudomonadati</taxon>
        <taxon>Pseudomonadota</taxon>
        <taxon>Gammaproteobacteria</taxon>
        <taxon>Pseudomonadales</taxon>
        <taxon>Pseudomonadaceae</taxon>
        <taxon>Pseudomonas</taxon>
    </lineage>
</organism>
<reference evidence="4" key="4">
    <citation type="journal article" date="2019" name="Int. J. Syst. Evol. Microbiol.">
        <title>The Global Catalogue of Microorganisms (GCM) 10K type strain sequencing project: providing services to taxonomists for standard genome sequencing and annotation.</title>
        <authorList>
            <consortium name="The Broad Institute Genomics Platform"/>
            <consortium name="The Broad Institute Genome Sequencing Center for Infectious Disease"/>
            <person name="Wu L."/>
            <person name="Ma J."/>
        </authorList>
    </citation>
    <scope>NUCLEOTIDE SEQUENCE [LARGE SCALE GENOMIC DNA]</scope>
    <source>
        <strain evidence="4">CCM 8778</strain>
    </source>
</reference>
<comment type="caution">
    <text evidence="2">The sequence shown here is derived from an EMBL/GenBank/DDBJ whole genome shotgun (WGS) entry which is preliminary data.</text>
</comment>
<accession>A0A2I0CUV7</accession>
<name>A0A2I0CUV7_9PSED</name>